<gene>
    <name evidence="1" type="ORF">K8V47_09285</name>
</gene>
<dbReference type="Proteomes" id="UP000711407">
    <property type="component" value="Unassembled WGS sequence"/>
</dbReference>
<name>A0A4Q0U9W1_9BACT</name>
<evidence type="ECO:0000313" key="1">
    <source>
        <dbReference type="EMBL" id="HJE39934.1"/>
    </source>
</evidence>
<reference evidence="1" key="2">
    <citation type="submission" date="2021-09" db="EMBL/GenBank/DDBJ databases">
        <authorList>
            <person name="Gilroy R."/>
        </authorList>
    </citation>
    <scope>NUCLEOTIDE SEQUENCE</scope>
    <source>
        <strain evidence="1">4100</strain>
    </source>
</reference>
<sequence length="449" mass="52177">MDAKELLIREIIGFLNENAEYAVLRNYEQLPVGNDARDIDIIIRRRDFRLLRRRLVGLIDGLGWKILTCLDSDRLVTFVCARIDEDGSVALVQWDFFFDTSVWGIRLMSADEFLADRQFNGFLWHSGPSSKFLDKYLYDRAVGAQYPERYRAVREAAENLPSVKAKLAEIFRCPDAVTCDRTSRSVLMLNAFRWNLVHRPFALMGEMTRWAWSYVHNYLGTGTGFAIGFTGPDGAGKTTVIDMVIDRLGDVFRKAHSYYHFRPALFGNLGDVAHKAGVKKEVDRNYNDPHRGGRTSPISSLARLSYYTIDYIVGYWVKVKSQTRITRLVVFDRYFNDIICDPRRSRIYLPYRFLDMWRKLFIPQLRYNILLTASTDTILQRKRELSREDIEAVNARIDLLAPQRGYLKVVNDSTPDVAVNQILTHIFDKQHRLNLRRLKHSLKLNDDNI</sequence>
<reference evidence="1" key="1">
    <citation type="journal article" date="2021" name="PeerJ">
        <title>Extensive microbial diversity within the chicken gut microbiome revealed by metagenomics and culture.</title>
        <authorList>
            <person name="Gilroy R."/>
            <person name="Ravi A."/>
            <person name="Getino M."/>
            <person name="Pursley I."/>
            <person name="Horton D.L."/>
            <person name="Alikhan N.F."/>
            <person name="Baker D."/>
            <person name="Gharbi K."/>
            <person name="Hall N."/>
            <person name="Watson M."/>
            <person name="Adriaenssens E.M."/>
            <person name="Foster-Nyarko E."/>
            <person name="Jarju S."/>
            <person name="Secka A."/>
            <person name="Antonio M."/>
            <person name="Oren A."/>
            <person name="Chaudhuri R.R."/>
            <person name="La Ragione R."/>
            <person name="Hildebrand F."/>
            <person name="Pallen M.J."/>
        </authorList>
    </citation>
    <scope>NUCLEOTIDE SEQUENCE</scope>
    <source>
        <strain evidence="1">4100</strain>
    </source>
</reference>
<dbReference type="AlphaFoldDB" id="A0A4Q0U9W1"/>
<comment type="caution">
    <text evidence="1">The sequence shown here is derived from an EMBL/GenBank/DDBJ whole genome shotgun (WGS) entry which is preliminary data.</text>
</comment>
<accession>A0A4Q0U9W1</accession>
<dbReference type="SUPFAM" id="SSF52540">
    <property type="entry name" value="P-loop containing nucleoside triphosphate hydrolases"/>
    <property type="match status" value="1"/>
</dbReference>
<dbReference type="EMBL" id="DYXT01000048">
    <property type="protein sequence ID" value="HJE39934.1"/>
    <property type="molecule type" value="Genomic_DNA"/>
</dbReference>
<evidence type="ECO:0000313" key="2">
    <source>
        <dbReference type="Proteomes" id="UP000711407"/>
    </source>
</evidence>
<proteinExistence type="predicted"/>
<organism evidence="1 2">
    <name type="scientific">Candidatus Amulumruptor caecigallinarius</name>
    <dbReference type="NCBI Taxonomy" id="2109911"/>
    <lineage>
        <taxon>Bacteria</taxon>
        <taxon>Pseudomonadati</taxon>
        <taxon>Bacteroidota</taxon>
        <taxon>Bacteroidia</taxon>
        <taxon>Bacteroidales</taxon>
        <taxon>Muribaculaceae</taxon>
        <taxon>Candidatus Amulumruptor</taxon>
    </lineage>
</organism>
<dbReference type="Gene3D" id="3.40.50.300">
    <property type="entry name" value="P-loop containing nucleotide triphosphate hydrolases"/>
    <property type="match status" value="1"/>
</dbReference>
<dbReference type="InterPro" id="IPR027417">
    <property type="entry name" value="P-loop_NTPase"/>
</dbReference>
<protein>
    <submittedName>
        <fullName evidence="1">Uncharacterized protein</fullName>
    </submittedName>
</protein>